<dbReference type="AlphaFoldDB" id="A0A6V6ZEF9"/>
<name>A0A6V6ZEF9_9FLAO</name>
<organism evidence="1 2">
    <name type="scientific">Flavobacterium chungangense</name>
    <dbReference type="NCBI Taxonomy" id="554283"/>
    <lineage>
        <taxon>Bacteria</taxon>
        <taxon>Pseudomonadati</taxon>
        <taxon>Bacteroidota</taxon>
        <taxon>Flavobacteriia</taxon>
        <taxon>Flavobacteriales</taxon>
        <taxon>Flavobacteriaceae</taxon>
        <taxon>Flavobacterium</taxon>
    </lineage>
</organism>
<protein>
    <submittedName>
        <fullName evidence="1">Uncharacterized protein</fullName>
    </submittedName>
</protein>
<sequence length="161" mass="18614">MVSLSINNLVPVCGHCNQRKSDAPLADFNFNPFDSSIIPIFKFEDVLEINIGQVNFKNLTDLKIENVNSTLESRLELTSLYKEYKSPIENLLERYKKFNSSSYEAHIQKLLGRGISADLEYFISETPYTEENLQNIPLHKFKSDFYKELEGYKKSGKIKFS</sequence>
<keyword evidence="2" id="KW-1185">Reference proteome</keyword>
<accession>A0A6V6ZEF9</accession>
<evidence type="ECO:0000313" key="2">
    <source>
        <dbReference type="Proteomes" id="UP000556700"/>
    </source>
</evidence>
<comment type="caution">
    <text evidence="1">The sequence shown here is derived from an EMBL/GenBank/DDBJ whole genome shotgun (WGS) entry which is preliminary data.</text>
</comment>
<gene>
    <name evidence="1" type="ORF">FLACHUCJ7_04454</name>
</gene>
<proteinExistence type="predicted"/>
<dbReference type="Proteomes" id="UP000556700">
    <property type="component" value="Unassembled WGS sequence"/>
</dbReference>
<reference evidence="1 2" key="1">
    <citation type="submission" date="2020-06" db="EMBL/GenBank/DDBJ databases">
        <authorList>
            <person name="Criscuolo A."/>
        </authorList>
    </citation>
    <scope>NUCLEOTIDE SEQUENCE [LARGE SCALE GENOMIC DNA]</scope>
    <source>
        <strain evidence="2">CIP 110025</strain>
    </source>
</reference>
<dbReference type="EMBL" id="CAIJDO010000306">
    <property type="protein sequence ID" value="CAD0009814.1"/>
    <property type="molecule type" value="Genomic_DNA"/>
</dbReference>
<evidence type="ECO:0000313" key="1">
    <source>
        <dbReference type="EMBL" id="CAD0009814.1"/>
    </source>
</evidence>